<sequence length="436" mass="48634">MLPSGGACWEQCPAELGVSGLIYLAYETLRRSTRPMAWLLDKGQQLARDERNPLRDTIGMRALATAWELPARALKDYPKQAYQVWEDLDDADVVVDAEVVHSLPFADLLRFNREDGTKKPKVLIAAALSGHHATLLEDTIRGFTRDFDTYITDWKDAKQVPLAAGEFDFDGYVEHLMTFLEVLGPDTHVVATCQAAPPAMVAAAVLEARKAKHKPATLTLMGGPIDTRVSPNVLTKLTEKVPFKLFKTLNIHTVPPGYPGSGRRVYPGFYQLSGFIALNPKPHIRQYGQFPKNSIKGDEVALQKFRDFYDEYFAVLDMAEGFYLDTLKKVFFEHHIPKGIMEHRGKLVDFASVKDLPLLTVEGENDNFCPPGQTEAAHDVFSGIPASKRKNYIQPGVGHYGVFSGSKFQSSIYPVIRDFIHEAVGIEAKEEIPVTQ</sequence>
<dbReference type="InterPro" id="IPR009656">
    <property type="entry name" value="PHB_depo_C"/>
</dbReference>
<evidence type="ECO:0000313" key="3">
    <source>
        <dbReference type="Proteomes" id="UP001361239"/>
    </source>
</evidence>
<dbReference type="EMBL" id="JBBHJZ010000003">
    <property type="protein sequence ID" value="MEJ5978199.1"/>
    <property type="molecule type" value="Genomic_DNA"/>
</dbReference>
<dbReference type="NCBIfam" id="TIGR01849">
    <property type="entry name" value="PHB_depoly_PhaZ"/>
    <property type="match status" value="1"/>
</dbReference>
<dbReference type="InterPro" id="IPR029058">
    <property type="entry name" value="AB_hydrolase_fold"/>
</dbReference>
<keyword evidence="3" id="KW-1185">Reference proteome</keyword>
<dbReference type="SUPFAM" id="SSF53474">
    <property type="entry name" value="alpha/beta-Hydrolases"/>
    <property type="match status" value="1"/>
</dbReference>
<evidence type="ECO:0000259" key="1">
    <source>
        <dbReference type="Pfam" id="PF06850"/>
    </source>
</evidence>
<dbReference type="InterPro" id="IPR051321">
    <property type="entry name" value="PHA/PHB_synthase"/>
</dbReference>
<dbReference type="InterPro" id="IPR010915">
    <property type="entry name" value="PHB_depoly_PhaZ"/>
</dbReference>
<dbReference type="Proteomes" id="UP001361239">
    <property type="component" value="Unassembled WGS sequence"/>
</dbReference>
<dbReference type="Gene3D" id="3.40.50.1820">
    <property type="entry name" value="alpha/beta hydrolase"/>
    <property type="match status" value="1"/>
</dbReference>
<protein>
    <submittedName>
        <fullName evidence="2">Polyhydroxyalkanoate depolymerase</fullName>
    </submittedName>
</protein>
<dbReference type="RefSeq" id="WP_339588136.1">
    <property type="nucleotide sequence ID" value="NZ_JBBHJZ010000003.1"/>
</dbReference>
<organism evidence="2 3">
    <name type="scientific">Novosphingobium anseongense</name>
    <dbReference type="NCBI Taxonomy" id="3133436"/>
    <lineage>
        <taxon>Bacteria</taxon>
        <taxon>Pseudomonadati</taxon>
        <taxon>Pseudomonadota</taxon>
        <taxon>Alphaproteobacteria</taxon>
        <taxon>Sphingomonadales</taxon>
        <taxon>Sphingomonadaceae</taxon>
        <taxon>Novosphingobium</taxon>
    </lineage>
</organism>
<evidence type="ECO:0000313" key="2">
    <source>
        <dbReference type="EMBL" id="MEJ5978199.1"/>
    </source>
</evidence>
<proteinExistence type="predicted"/>
<accession>A0ABU8RZP8</accession>
<dbReference type="PANTHER" id="PTHR36837:SF4">
    <property type="entry name" value="BLR0908 PROTEIN"/>
    <property type="match status" value="1"/>
</dbReference>
<reference evidence="2 3" key="1">
    <citation type="submission" date="2024-03" db="EMBL/GenBank/DDBJ databases">
        <authorList>
            <person name="Jo J.-H."/>
        </authorList>
    </citation>
    <scope>NUCLEOTIDE SEQUENCE [LARGE SCALE GENOMIC DNA]</scope>
    <source>
        <strain evidence="2 3">PS1R-30</strain>
    </source>
</reference>
<comment type="caution">
    <text evidence="2">The sequence shown here is derived from an EMBL/GenBank/DDBJ whole genome shotgun (WGS) entry which is preliminary data.</text>
</comment>
<name>A0ABU8RZP8_9SPHN</name>
<dbReference type="Pfam" id="PF06850">
    <property type="entry name" value="PHB_depo_C"/>
    <property type="match status" value="1"/>
</dbReference>
<dbReference type="PANTHER" id="PTHR36837">
    <property type="entry name" value="POLY(3-HYDROXYALKANOATE) POLYMERASE SUBUNIT PHAC"/>
    <property type="match status" value="1"/>
</dbReference>
<feature type="domain" description="PHB de-polymerase C-terminal" evidence="1">
    <location>
        <begin position="222"/>
        <end position="422"/>
    </location>
</feature>
<dbReference type="PIRSF" id="PIRSF020818">
    <property type="entry name" value="PHB_depoly_PhaZ"/>
    <property type="match status" value="1"/>
</dbReference>
<gene>
    <name evidence="2" type="primary">phaZ</name>
    <name evidence="2" type="ORF">WG901_16215</name>
</gene>